<keyword evidence="4 5" id="KW-0131">Cell cycle</keyword>
<dbReference type="PANTHER" id="PTHR32432:SF4">
    <property type="entry name" value="CELL DIVISION PROTEIN FTSA"/>
    <property type="match status" value="1"/>
</dbReference>
<proteinExistence type="inferred from homology"/>
<evidence type="ECO:0000259" key="7">
    <source>
        <dbReference type="SMART" id="SM00842"/>
    </source>
</evidence>
<evidence type="ECO:0000256" key="2">
    <source>
        <dbReference type="ARBA" id="ARBA00022618"/>
    </source>
</evidence>
<sequence>MVINRDKVVKTVIDIGNGKIKAITGELSSNGEVLKVLRYIEGPSSGMIKNEIRDGEALSKSVNDVIERLREDTEQEIESITIGISGESIKSRTVNMEYNFSEEEVTEEHIKALLLEAEKKVLIPEEQIIKTEIYNMRVDNSGIVKNPLGILGSKLQGDVHLIYTDKKRVAKLVETINRISVDVENIVLNAYASAKATLGEEDKRMGVALADIGEGSTDIILYKNDKLIYTKTIPLGGMHFKSDLVYILKLADENDAIEILNKYREKDISLDGYIYYSEGKHIAALELEDFINARVEEIIDYINDTIEKSGFNGYLGKGLVLTGGVISDKIINTEKLLEKINKKTGYVARKVLPSEFSGLENVTTSMATAIGIFYEVMEEEDRKIRTGSYTHQEIQVKNEKVVQPVSTEEELSKILEEELVEQEKEKKEGGVVKAIKNWFSNFI</sequence>
<gene>
    <name evidence="5 8" type="primary">ftsA</name>
    <name evidence="8" type="ORF">DW663_10445</name>
</gene>
<dbReference type="HAMAP" id="MF_02033">
    <property type="entry name" value="FtsA"/>
    <property type="match status" value="1"/>
</dbReference>
<protein>
    <recommendedName>
        <fullName evidence="5 6">Cell division protein FtsA</fullName>
    </recommendedName>
</protein>
<dbReference type="Proteomes" id="UP000284676">
    <property type="component" value="Unassembled WGS sequence"/>
</dbReference>
<dbReference type="EMBL" id="QRHL01000024">
    <property type="protein sequence ID" value="RHF70579.1"/>
    <property type="molecule type" value="Genomic_DNA"/>
</dbReference>
<reference evidence="8 9" key="1">
    <citation type="submission" date="2018-08" db="EMBL/GenBank/DDBJ databases">
        <title>A genome reference for cultivated species of the human gut microbiota.</title>
        <authorList>
            <person name="Zou Y."/>
            <person name="Xue W."/>
            <person name="Luo G."/>
        </authorList>
    </citation>
    <scope>NUCLEOTIDE SEQUENCE [LARGE SCALE GENOMIC DNA]</scope>
    <source>
        <strain evidence="8 9">AM25-1</strain>
    </source>
</reference>
<dbReference type="Gene3D" id="3.30.420.40">
    <property type="match status" value="2"/>
</dbReference>
<dbReference type="Pfam" id="PF02491">
    <property type="entry name" value="SHS2_FTSA"/>
    <property type="match status" value="1"/>
</dbReference>
<keyword evidence="1 5" id="KW-1003">Cell membrane</keyword>
<dbReference type="GO" id="GO:0032153">
    <property type="term" value="C:cell division site"/>
    <property type="evidence" value="ECO:0007669"/>
    <property type="project" value="UniProtKB-UniRule"/>
</dbReference>
<comment type="subcellular location">
    <subcellularLocation>
        <location evidence="5">Cell membrane</location>
        <topology evidence="5">Peripheral membrane protein</topology>
        <orientation evidence="5">Cytoplasmic side</orientation>
    </subcellularLocation>
    <text evidence="5">Localizes to the Z ring in an FtsZ-dependent manner. Targeted to the membrane through a conserved C-terminal amphipathic helix.</text>
</comment>
<dbReference type="InterPro" id="IPR003494">
    <property type="entry name" value="SHS2_FtsA"/>
</dbReference>
<dbReference type="SMART" id="SM00842">
    <property type="entry name" value="FtsA"/>
    <property type="match status" value="1"/>
</dbReference>
<evidence type="ECO:0000313" key="8">
    <source>
        <dbReference type="EMBL" id="RHF70579.1"/>
    </source>
</evidence>
<dbReference type="Pfam" id="PF14450">
    <property type="entry name" value="FtsA"/>
    <property type="match status" value="1"/>
</dbReference>
<dbReference type="GO" id="GO:0009898">
    <property type="term" value="C:cytoplasmic side of plasma membrane"/>
    <property type="evidence" value="ECO:0007669"/>
    <property type="project" value="UniProtKB-UniRule"/>
</dbReference>
<organism evidence="8 9">
    <name type="scientific">Fusobacterium mortiferum</name>
    <dbReference type="NCBI Taxonomy" id="850"/>
    <lineage>
        <taxon>Bacteria</taxon>
        <taxon>Fusobacteriati</taxon>
        <taxon>Fusobacteriota</taxon>
        <taxon>Fusobacteriia</taxon>
        <taxon>Fusobacteriales</taxon>
        <taxon>Fusobacteriaceae</taxon>
        <taxon>Fusobacterium</taxon>
    </lineage>
</organism>
<dbReference type="PIRSF" id="PIRSF003101">
    <property type="entry name" value="FtsA"/>
    <property type="match status" value="1"/>
</dbReference>
<comment type="similarity">
    <text evidence="5 6">Belongs to the FtsA/MreB family.</text>
</comment>
<evidence type="ECO:0000256" key="6">
    <source>
        <dbReference type="PIRNR" id="PIRNR003101"/>
    </source>
</evidence>
<evidence type="ECO:0000256" key="5">
    <source>
        <dbReference type="HAMAP-Rule" id="MF_02033"/>
    </source>
</evidence>
<dbReference type="InterPro" id="IPR043129">
    <property type="entry name" value="ATPase_NBD"/>
</dbReference>
<dbReference type="GO" id="GO:0043093">
    <property type="term" value="P:FtsZ-dependent cytokinesis"/>
    <property type="evidence" value="ECO:0007669"/>
    <property type="project" value="UniProtKB-UniRule"/>
</dbReference>
<feature type="domain" description="SHS2" evidence="7">
    <location>
        <begin position="10"/>
        <end position="197"/>
    </location>
</feature>
<name>A0A414PPX4_FUSMR</name>
<evidence type="ECO:0000256" key="3">
    <source>
        <dbReference type="ARBA" id="ARBA00023136"/>
    </source>
</evidence>
<dbReference type="InterPro" id="IPR020823">
    <property type="entry name" value="Cell_div_FtsA"/>
</dbReference>
<dbReference type="InterPro" id="IPR050696">
    <property type="entry name" value="FtsA/MreB"/>
</dbReference>
<dbReference type="SUPFAM" id="SSF53067">
    <property type="entry name" value="Actin-like ATPase domain"/>
    <property type="match status" value="2"/>
</dbReference>
<keyword evidence="3 5" id="KW-0472">Membrane</keyword>
<dbReference type="NCBIfam" id="TIGR01174">
    <property type="entry name" value="ftsA"/>
    <property type="match status" value="1"/>
</dbReference>
<comment type="caution">
    <text evidence="8">The sequence shown here is derived from an EMBL/GenBank/DDBJ whole genome shotgun (WGS) entry which is preliminary data.</text>
</comment>
<evidence type="ECO:0000313" key="9">
    <source>
        <dbReference type="Proteomes" id="UP000284676"/>
    </source>
</evidence>
<keyword evidence="2 5" id="KW-0132">Cell division</keyword>
<dbReference type="GeneID" id="62762343"/>
<comment type="function">
    <text evidence="5 6">Cell division protein that is involved in the assembly of the Z ring. May serve as a membrane anchor for the Z ring.</text>
</comment>
<dbReference type="PANTHER" id="PTHR32432">
    <property type="entry name" value="CELL DIVISION PROTEIN FTSA-RELATED"/>
    <property type="match status" value="1"/>
</dbReference>
<evidence type="ECO:0000256" key="4">
    <source>
        <dbReference type="ARBA" id="ARBA00023306"/>
    </source>
</evidence>
<evidence type="ECO:0000256" key="1">
    <source>
        <dbReference type="ARBA" id="ARBA00022475"/>
    </source>
</evidence>
<accession>A0A414PPX4</accession>
<dbReference type="RefSeq" id="WP_005885799.1">
    <property type="nucleotide sequence ID" value="NZ_CABMMQ010000005.1"/>
</dbReference>
<comment type="subunit">
    <text evidence="5">Self-interacts. Interacts with FtsZ.</text>
</comment>
<dbReference type="AlphaFoldDB" id="A0A414PPX4"/>